<comment type="caution">
    <text evidence="6">Lacks conserved residue(s) required for the propagation of feature annotation.</text>
</comment>
<feature type="transmembrane region" description="Helical" evidence="7">
    <location>
        <begin position="7"/>
        <end position="26"/>
    </location>
</feature>
<evidence type="ECO:0000256" key="7">
    <source>
        <dbReference type="SAM" id="Phobius"/>
    </source>
</evidence>
<evidence type="ECO:0000256" key="5">
    <source>
        <dbReference type="ARBA" id="ARBA00023180"/>
    </source>
</evidence>
<feature type="domain" description="EGF-like" evidence="8">
    <location>
        <begin position="30"/>
        <end position="64"/>
    </location>
</feature>
<reference evidence="9" key="1">
    <citation type="journal article" date="2019" name="bioRxiv">
        <title>The Genome of the Zebra Mussel, Dreissena polymorpha: A Resource for Invasive Species Research.</title>
        <authorList>
            <person name="McCartney M.A."/>
            <person name="Auch B."/>
            <person name="Kono T."/>
            <person name="Mallez S."/>
            <person name="Zhang Y."/>
            <person name="Obille A."/>
            <person name="Becker A."/>
            <person name="Abrahante J.E."/>
            <person name="Garbe J."/>
            <person name="Badalamenti J.P."/>
            <person name="Herman A."/>
            <person name="Mangelson H."/>
            <person name="Liachko I."/>
            <person name="Sullivan S."/>
            <person name="Sone E.D."/>
            <person name="Koren S."/>
            <person name="Silverstein K.A.T."/>
            <person name="Beckman K.B."/>
            <person name="Gohl D.M."/>
        </authorList>
    </citation>
    <scope>NUCLEOTIDE SEQUENCE</scope>
    <source>
        <strain evidence="9">Duluth1</strain>
        <tissue evidence="9">Whole animal</tissue>
    </source>
</reference>
<dbReference type="InterPro" id="IPR001881">
    <property type="entry name" value="EGF-like_Ca-bd_dom"/>
</dbReference>
<dbReference type="PROSITE" id="PS00022">
    <property type="entry name" value="EGF_1"/>
    <property type="match status" value="3"/>
</dbReference>
<dbReference type="InterPro" id="IPR000742">
    <property type="entry name" value="EGF"/>
</dbReference>
<feature type="domain" description="EGF-like" evidence="8">
    <location>
        <begin position="65"/>
        <end position="102"/>
    </location>
</feature>
<dbReference type="PROSITE" id="PS50026">
    <property type="entry name" value="EGF_3"/>
    <property type="match status" value="3"/>
</dbReference>
<dbReference type="SMART" id="SM00179">
    <property type="entry name" value="EGF_CA"/>
    <property type="match status" value="2"/>
</dbReference>
<dbReference type="SUPFAM" id="SSF57196">
    <property type="entry name" value="EGF/Laminin"/>
    <property type="match status" value="3"/>
</dbReference>
<protein>
    <recommendedName>
        <fullName evidence="8">EGF-like domain-containing protein</fullName>
    </recommendedName>
</protein>
<feature type="disulfide bond" evidence="6">
    <location>
        <begin position="92"/>
        <end position="101"/>
    </location>
</feature>
<keyword evidence="1 6" id="KW-0245">EGF-like domain</keyword>
<keyword evidence="3" id="KW-0677">Repeat</keyword>
<feature type="disulfide bond" evidence="6">
    <location>
        <begin position="69"/>
        <end position="79"/>
    </location>
</feature>
<dbReference type="PANTHER" id="PTHR12916:SF4">
    <property type="entry name" value="UNINFLATABLE, ISOFORM C"/>
    <property type="match status" value="1"/>
</dbReference>
<dbReference type="Proteomes" id="UP000828390">
    <property type="component" value="Unassembled WGS sequence"/>
</dbReference>
<feature type="disulfide bond" evidence="6">
    <location>
        <begin position="54"/>
        <end position="63"/>
    </location>
</feature>
<evidence type="ECO:0000256" key="3">
    <source>
        <dbReference type="ARBA" id="ARBA00022737"/>
    </source>
</evidence>
<dbReference type="PROSITE" id="PS00010">
    <property type="entry name" value="ASX_HYDROXYL"/>
    <property type="match status" value="1"/>
</dbReference>
<evidence type="ECO:0000256" key="4">
    <source>
        <dbReference type="ARBA" id="ARBA00023157"/>
    </source>
</evidence>
<evidence type="ECO:0000256" key="6">
    <source>
        <dbReference type="PROSITE-ProRule" id="PRU00076"/>
    </source>
</evidence>
<dbReference type="AlphaFoldDB" id="A0A9D4HIU1"/>
<sequence length="311" mass="33898">MARTLMICAYFVSVIICIVAMGITLAPTPPPPTCPCHNGGVCSELNYTFFDCFCPPQYTGQYCEHVLSCWSSPCLHGACEELTSINSYRCECVTGFTGANCETNIDNCVGSPCMNGGACIDLLNSFTCLCRLPFSGPRCEHNPQCYSCEDMSKLDLCDTIKQCSANEVCIVQRSQLKFRSGCVNISVCLPTIHSTDDHCSECCFGNLCNGRGCGDSGMVARNERGPICLDCNHVQTIDQCTTVRPCKKYEICSIEEYEWLGHSHFKLGCVDTACSPIGSSRKRSVPRCKSCCDQDFCNNNCTAQSAPQAIG</sequence>
<dbReference type="CDD" id="cd00054">
    <property type="entry name" value="EGF_CA"/>
    <property type="match status" value="1"/>
</dbReference>
<evidence type="ECO:0000313" key="9">
    <source>
        <dbReference type="EMBL" id="KAH3720785.1"/>
    </source>
</evidence>
<keyword evidence="2" id="KW-0732">Signal</keyword>
<dbReference type="FunFam" id="2.10.25.10:FF:000004">
    <property type="entry name" value="Neurogenic locus notch 1"/>
    <property type="match status" value="1"/>
</dbReference>
<dbReference type="PANTHER" id="PTHR12916">
    <property type="entry name" value="CYTOCHROME C OXIDASE POLYPEPTIDE VIC-2"/>
    <property type="match status" value="1"/>
</dbReference>
<dbReference type="EMBL" id="JAIWYP010000013">
    <property type="protein sequence ID" value="KAH3720785.1"/>
    <property type="molecule type" value="Genomic_DNA"/>
</dbReference>
<dbReference type="PROSITE" id="PS01187">
    <property type="entry name" value="EGF_CA"/>
    <property type="match status" value="1"/>
</dbReference>
<name>A0A9D4HIU1_DREPO</name>
<evidence type="ECO:0000313" key="10">
    <source>
        <dbReference type="Proteomes" id="UP000828390"/>
    </source>
</evidence>
<evidence type="ECO:0000259" key="8">
    <source>
        <dbReference type="PROSITE" id="PS50026"/>
    </source>
</evidence>
<dbReference type="GO" id="GO:0005509">
    <property type="term" value="F:calcium ion binding"/>
    <property type="evidence" value="ECO:0007669"/>
    <property type="project" value="InterPro"/>
</dbReference>
<dbReference type="InterPro" id="IPR018097">
    <property type="entry name" value="EGF_Ca-bd_CS"/>
</dbReference>
<gene>
    <name evidence="9" type="ORF">DPMN_063689</name>
</gene>
<proteinExistence type="predicted"/>
<feature type="domain" description="EGF-like" evidence="8">
    <location>
        <begin position="104"/>
        <end position="140"/>
    </location>
</feature>
<keyword evidence="4 6" id="KW-1015">Disulfide bond</keyword>
<dbReference type="Gene3D" id="2.10.25.10">
    <property type="entry name" value="Laminin"/>
    <property type="match status" value="3"/>
</dbReference>
<keyword evidence="7" id="KW-1133">Transmembrane helix</keyword>
<dbReference type="OrthoDB" id="5953235at2759"/>
<reference evidence="9" key="2">
    <citation type="submission" date="2020-11" db="EMBL/GenBank/DDBJ databases">
        <authorList>
            <person name="McCartney M.A."/>
            <person name="Auch B."/>
            <person name="Kono T."/>
            <person name="Mallez S."/>
            <person name="Becker A."/>
            <person name="Gohl D.M."/>
            <person name="Silverstein K.A.T."/>
            <person name="Koren S."/>
            <person name="Bechman K.B."/>
            <person name="Herman A."/>
            <person name="Abrahante J.E."/>
            <person name="Garbe J."/>
        </authorList>
    </citation>
    <scope>NUCLEOTIDE SEQUENCE</scope>
    <source>
        <strain evidence="9">Duluth1</strain>
        <tissue evidence="9">Whole animal</tissue>
    </source>
</reference>
<keyword evidence="7" id="KW-0812">Transmembrane</keyword>
<evidence type="ECO:0000256" key="1">
    <source>
        <dbReference type="ARBA" id="ARBA00022536"/>
    </source>
</evidence>
<dbReference type="Pfam" id="PF00008">
    <property type="entry name" value="EGF"/>
    <property type="match status" value="2"/>
</dbReference>
<feature type="disulfide bond" evidence="6">
    <location>
        <begin position="130"/>
        <end position="139"/>
    </location>
</feature>
<evidence type="ECO:0000256" key="2">
    <source>
        <dbReference type="ARBA" id="ARBA00022729"/>
    </source>
</evidence>
<comment type="caution">
    <text evidence="9">The sequence shown here is derived from an EMBL/GenBank/DDBJ whole genome shotgun (WGS) entry which is preliminary data.</text>
</comment>
<keyword evidence="5" id="KW-0325">Glycoprotein</keyword>
<keyword evidence="10" id="KW-1185">Reference proteome</keyword>
<dbReference type="PROSITE" id="PS01186">
    <property type="entry name" value="EGF_2"/>
    <property type="match status" value="2"/>
</dbReference>
<accession>A0A9D4HIU1</accession>
<dbReference type="SMART" id="SM00181">
    <property type="entry name" value="EGF"/>
    <property type="match status" value="3"/>
</dbReference>
<organism evidence="9 10">
    <name type="scientific">Dreissena polymorpha</name>
    <name type="common">Zebra mussel</name>
    <name type="synonym">Mytilus polymorpha</name>
    <dbReference type="NCBI Taxonomy" id="45954"/>
    <lineage>
        <taxon>Eukaryota</taxon>
        <taxon>Metazoa</taxon>
        <taxon>Spiralia</taxon>
        <taxon>Lophotrochozoa</taxon>
        <taxon>Mollusca</taxon>
        <taxon>Bivalvia</taxon>
        <taxon>Autobranchia</taxon>
        <taxon>Heteroconchia</taxon>
        <taxon>Euheterodonta</taxon>
        <taxon>Imparidentia</taxon>
        <taxon>Neoheterodontei</taxon>
        <taxon>Myida</taxon>
        <taxon>Dreissenoidea</taxon>
        <taxon>Dreissenidae</taxon>
        <taxon>Dreissena</taxon>
    </lineage>
</organism>
<dbReference type="InterPro" id="IPR000152">
    <property type="entry name" value="EGF-type_Asp/Asn_hydroxyl_site"/>
</dbReference>
<keyword evidence="7" id="KW-0472">Membrane</keyword>